<keyword evidence="7 11" id="KW-0676">Redox-active center</keyword>
<evidence type="ECO:0000313" key="14">
    <source>
        <dbReference type="EMBL" id="SNV78048.1"/>
    </source>
</evidence>
<dbReference type="EC" id="1.16.1.1" evidence="14"/>
<dbReference type="Gene3D" id="3.50.50.60">
    <property type="entry name" value="FAD/NAD(P)-binding domain"/>
    <property type="match status" value="2"/>
</dbReference>
<feature type="binding site" evidence="9">
    <location>
        <begin position="167"/>
        <end position="174"/>
    </location>
    <ligand>
        <name>NAD(+)</name>
        <dbReference type="ChEBI" id="CHEBI:57540"/>
    </ligand>
</feature>
<keyword evidence="6" id="KW-1015">Disulfide bond</keyword>
<dbReference type="InterPro" id="IPR036188">
    <property type="entry name" value="FAD/NAD-bd_sf"/>
</dbReference>
<feature type="binding site" evidence="9">
    <location>
        <position position="293"/>
    </location>
    <ligand>
        <name>FAD</name>
        <dbReference type="ChEBI" id="CHEBI:57692"/>
    </ligand>
</feature>
<proteinExistence type="inferred from homology"/>
<evidence type="ECO:0000256" key="9">
    <source>
        <dbReference type="PIRSR" id="PIRSR000350-3"/>
    </source>
</evidence>
<dbReference type="EMBL" id="LT906462">
    <property type="protein sequence ID" value="SNV78048.1"/>
    <property type="molecule type" value="Genomic_DNA"/>
</dbReference>
<dbReference type="InterPro" id="IPR012999">
    <property type="entry name" value="Pyr_OxRdtase_I_AS"/>
</dbReference>
<keyword evidence="15" id="KW-1185">Reference proteome</keyword>
<evidence type="ECO:0000259" key="12">
    <source>
        <dbReference type="Pfam" id="PF02852"/>
    </source>
</evidence>
<dbReference type="NCBIfam" id="NF041853">
    <property type="entry name" value="hythiocyan_redase_MerA"/>
    <property type="match status" value="1"/>
</dbReference>
<comment type="cofactor">
    <cofactor evidence="9">
        <name>FAD</name>
        <dbReference type="ChEBI" id="CHEBI:57692"/>
    </cofactor>
    <text evidence="9">Binds 1 FAD per subunit.</text>
</comment>
<keyword evidence="4" id="KW-0521">NADP</keyword>
<feature type="binding site" evidence="9">
    <location>
        <position position="52"/>
    </location>
    <ligand>
        <name>FAD</name>
        <dbReference type="ChEBI" id="CHEBI:57692"/>
    </ligand>
</feature>
<dbReference type="GO" id="GO:0016668">
    <property type="term" value="F:oxidoreductase activity, acting on a sulfur group of donors, NAD(P) as acceptor"/>
    <property type="evidence" value="ECO:0007669"/>
    <property type="project" value="InterPro"/>
</dbReference>
<dbReference type="Pfam" id="PF02852">
    <property type="entry name" value="Pyr_redox_dim"/>
    <property type="match status" value="1"/>
</dbReference>
<feature type="disulfide bond" description="Redox-active" evidence="10">
    <location>
        <begin position="43"/>
        <end position="48"/>
    </location>
</feature>
<dbReference type="PANTHER" id="PTHR43014">
    <property type="entry name" value="MERCURIC REDUCTASE"/>
    <property type="match status" value="1"/>
</dbReference>
<name>A0A240A4Y0_9STAP</name>
<organism evidence="14 15">
    <name type="scientific">Mammaliicoccus stepanovicii</name>
    <dbReference type="NCBI Taxonomy" id="643214"/>
    <lineage>
        <taxon>Bacteria</taxon>
        <taxon>Bacillati</taxon>
        <taxon>Bacillota</taxon>
        <taxon>Bacilli</taxon>
        <taxon>Bacillales</taxon>
        <taxon>Staphylococcaceae</taxon>
        <taxon>Mammaliicoccus</taxon>
    </lineage>
</organism>
<dbReference type="SUPFAM" id="SSF55424">
    <property type="entry name" value="FAD/NAD-linked reductases, dimerisation (C-terminal) domain"/>
    <property type="match status" value="1"/>
</dbReference>
<dbReference type="GO" id="GO:0016152">
    <property type="term" value="F:mercury (II) reductase (NADP+) activity"/>
    <property type="evidence" value="ECO:0007669"/>
    <property type="project" value="UniProtKB-EC"/>
</dbReference>
<keyword evidence="3 9" id="KW-0274">FAD</keyword>
<reference evidence="14 15" key="1">
    <citation type="submission" date="2017-06" db="EMBL/GenBank/DDBJ databases">
        <authorList>
            <consortium name="Pathogen Informatics"/>
        </authorList>
    </citation>
    <scope>NUCLEOTIDE SEQUENCE [LARGE SCALE GENOMIC DNA]</scope>
    <source>
        <strain evidence="14 15">NCTC13839</strain>
    </source>
</reference>
<dbReference type="PRINTS" id="PR00411">
    <property type="entry name" value="PNDRDTASEI"/>
</dbReference>
<evidence type="ECO:0000256" key="2">
    <source>
        <dbReference type="ARBA" id="ARBA00022630"/>
    </source>
</evidence>
<evidence type="ECO:0000313" key="15">
    <source>
        <dbReference type="Proteomes" id="UP000242084"/>
    </source>
</evidence>
<dbReference type="OrthoDB" id="9800167at2"/>
<dbReference type="AlphaFoldDB" id="A0A240A4Y0"/>
<feature type="active site" description="Proton acceptor" evidence="8">
    <location>
        <position position="427"/>
    </location>
</feature>
<dbReference type="PIRSF" id="PIRSF000350">
    <property type="entry name" value="Mercury_reductase_MerA"/>
    <property type="match status" value="1"/>
</dbReference>
<evidence type="ECO:0000256" key="10">
    <source>
        <dbReference type="PIRSR" id="PIRSR000350-4"/>
    </source>
</evidence>
<keyword evidence="2 11" id="KW-0285">Flavoprotein</keyword>
<protein>
    <submittedName>
        <fullName evidence="14">Pyridine nucleotide-disulfide oxidoreductase protein</fullName>
        <ecNumber evidence="14">1.16.1.1</ecNumber>
    </submittedName>
</protein>
<keyword evidence="9" id="KW-0547">Nucleotide-binding</keyword>
<evidence type="ECO:0000256" key="5">
    <source>
        <dbReference type="ARBA" id="ARBA00023002"/>
    </source>
</evidence>
<dbReference type="KEGG" id="sste:SAMEA4384403_2183"/>
<dbReference type="InterPro" id="IPR004099">
    <property type="entry name" value="Pyr_nucl-diS_OxRdtase_dimer"/>
</dbReference>
<dbReference type="PROSITE" id="PS00076">
    <property type="entry name" value="PYRIDINE_REDOX_1"/>
    <property type="match status" value="1"/>
</dbReference>
<evidence type="ECO:0000256" key="6">
    <source>
        <dbReference type="ARBA" id="ARBA00023157"/>
    </source>
</evidence>
<keyword evidence="9" id="KW-0520">NAD</keyword>
<dbReference type="InterPro" id="IPR001100">
    <property type="entry name" value="Pyr_nuc-diS_OxRdtase"/>
</dbReference>
<dbReference type="PRINTS" id="PR00368">
    <property type="entry name" value="FADPNR"/>
</dbReference>
<evidence type="ECO:0000256" key="11">
    <source>
        <dbReference type="RuleBase" id="RU003691"/>
    </source>
</evidence>
<evidence type="ECO:0000256" key="3">
    <source>
        <dbReference type="ARBA" id="ARBA00022827"/>
    </source>
</evidence>
<dbReference type="GO" id="GO:0050660">
    <property type="term" value="F:flavin adenine dinucleotide binding"/>
    <property type="evidence" value="ECO:0007669"/>
    <property type="project" value="TreeGrafter"/>
</dbReference>
<evidence type="ECO:0000256" key="1">
    <source>
        <dbReference type="ARBA" id="ARBA00007532"/>
    </source>
</evidence>
<evidence type="ECO:0000256" key="8">
    <source>
        <dbReference type="PIRSR" id="PIRSR000350-2"/>
    </source>
</evidence>
<evidence type="ECO:0000256" key="4">
    <source>
        <dbReference type="ARBA" id="ARBA00022857"/>
    </source>
</evidence>
<evidence type="ECO:0000259" key="13">
    <source>
        <dbReference type="Pfam" id="PF07992"/>
    </source>
</evidence>
<dbReference type="Gene3D" id="3.30.390.30">
    <property type="match status" value="1"/>
</dbReference>
<feature type="domain" description="Pyridine nucleotide-disulphide oxidoreductase dimerisation" evidence="12">
    <location>
        <begin position="329"/>
        <end position="436"/>
    </location>
</feature>
<dbReference type="InterPro" id="IPR016156">
    <property type="entry name" value="FAD/NAD-linked_Rdtase_dimer_sf"/>
</dbReference>
<feature type="binding site" evidence="9">
    <location>
        <position position="253"/>
    </location>
    <ligand>
        <name>NAD(+)</name>
        <dbReference type="ChEBI" id="CHEBI:57540"/>
    </ligand>
</feature>
<accession>A0A240A4Y0</accession>
<gene>
    <name evidence="14" type="primary">merA</name>
    <name evidence="14" type="ORF">SAMEA4384403_02183</name>
</gene>
<dbReference type="RefSeq" id="WP_095089512.1">
    <property type="nucleotide sequence ID" value="NZ_BMDM01000001.1"/>
</dbReference>
<feature type="domain" description="FAD/NAD(P)-binding" evidence="13">
    <location>
        <begin position="4"/>
        <end position="302"/>
    </location>
</feature>
<dbReference type="Proteomes" id="UP000242084">
    <property type="component" value="Chromosome 1"/>
</dbReference>
<dbReference type="SUPFAM" id="SSF51905">
    <property type="entry name" value="FAD/NAD(P)-binding domain"/>
    <property type="match status" value="1"/>
</dbReference>
<dbReference type="InterPro" id="IPR023753">
    <property type="entry name" value="FAD/NAD-binding_dom"/>
</dbReference>
<dbReference type="GO" id="GO:0003955">
    <property type="term" value="F:NAD(P)H dehydrogenase (quinone) activity"/>
    <property type="evidence" value="ECO:0007669"/>
    <property type="project" value="TreeGrafter"/>
</dbReference>
<keyword evidence="5 11" id="KW-0560">Oxidoreductase</keyword>
<comment type="similarity">
    <text evidence="1 11">Belongs to the class-I pyridine nucleotide-disulfide oxidoreductase family.</text>
</comment>
<dbReference type="FunFam" id="3.30.390.30:FF:000001">
    <property type="entry name" value="Dihydrolipoyl dehydrogenase"/>
    <property type="match status" value="1"/>
</dbReference>
<dbReference type="Pfam" id="PF07992">
    <property type="entry name" value="Pyr_redox_2"/>
    <property type="match status" value="1"/>
</dbReference>
<sequence length="440" mass="48528">MKHYDMLIIGFGKAGKTLAKDFAGQGKKIAVVEQDSNMYGGTCINVGCIPSKTLLHEGIEHHDFNQAMQRKKDVVGALNKKNFGNLDSDENIDVYTYKAQFQDNETVALLDQNGETVETIQATDIVINTGNRSNIPDIKGVKDTEGIYDSKGIMSLENQPEELIIVGAGYIALEFATIFSKLGSKVSVINNDKHILKPEDKDIASSAYEQLVAQGINFIDDVTVTEFSTNNGKPTVHTNNGSHHADAILLATGRVPNTDIGLENTDIELGDRGEIKVNSSLQTTVDHIYAVGDVKGGPQFTYISLDDYRIVKDQLVGNKERTIENRGHVPYTVFIDPPLSRVGMTASQAKKEGYNIKEGMIEVKNIPRHKINNDDRGLLKVVVDADTSLVLGASLYAKESEEMINLIKLAMDQEIPYTTLRDNIYTHPTMTESFNDLFKV</sequence>
<evidence type="ECO:0000256" key="7">
    <source>
        <dbReference type="ARBA" id="ARBA00023284"/>
    </source>
</evidence>
<dbReference type="PANTHER" id="PTHR43014:SF4">
    <property type="entry name" value="PYRIDINE NUCLEOTIDE-DISULFIDE OXIDOREDUCTASE RCLA-RELATED"/>
    <property type="match status" value="1"/>
</dbReference>